<evidence type="ECO:0000313" key="3">
    <source>
        <dbReference type="EMBL" id="UFP94436.1"/>
    </source>
</evidence>
<dbReference type="EMBL" id="CP063845">
    <property type="protein sequence ID" value="UFP94436.1"/>
    <property type="molecule type" value="Genomic_DNA"/>
</dbReference>
<dbReference type="PANTHER" id="PTHR30522">
    <property type="entry name" value="NUCLEOSIDE TRIPHOSPHATE PYROPHOSPHOHYDROLASE"/>
    <property type="match status" value="1"/>
</dbReference>
<keyword evidence="4" id="KW-1185">Reference proteome</keyword>
<evidence type="ECO:0000259" key="1">
    <source>
        <dbReference type="Pfam" id="PF00590"/>
    </source>
</evidence>
<dbReference type="InterPro" id="IPR024180">
    <property type="entry name" value="Tetrapyrrole_Mease/MazG_pred"/>
</dbReference>
<feature type="domain" description="Tetrapyrrole methylase" evidence="1">
    <location>
        <begin position="5"/>
        <end position="204"/>
    </location>
</feature>
<feature type="domain" description="NTP pyrophosphohydrolase MazG-like" evidence="2">
    <location>
        <begin position="258"/>
        <end position="331"/>
    </location>
</feature>
<dbReference type="InterPro" id="IPR035013">
    <property type="entry name" value="YabN_N"/>
</dbReference>
<name>A0ABY3PL89_9CYAN</name>
<dbReference type="RefSeq" id="WP_230841491.1">
    <property type="nucleotide sequence ID" value="NZ_CP063845.1"/>
</dbReference>
<dbReference type="CDD" id="cd11723">
    <property type="entry name" value="YabN_N_like"/>
    <property type="match status" value="1"/>
</dbReference>
<dbReference type="InterPro" id="IPR014777">
    <property type="entry name" value="4pyrrole_Mease_sub1"/>
</dbReference>
<keyword evidence="3" id="KW-0378">Hydrolase</keyword>
<protein>
    <submittedName>
        <fullName evidence="3">Nucleoside triphosphate pyrophosphohydrolase</fullName>
        <ecNumber evidence="3">3.6.1.9</ecNumber>
    </submittedName>
</protein>
<gene>
    <name evidence="3" type="primary">mazG</name>
    <name evidence="3" type="ORF">ISF26_22280</name>
</gene>
<proteinExistence type="predicted"/>
<dbReference type="Pfam" id="PF00590">
    <property type="entry name" value="TP_methylase"/>
    <property type="match status" value="1"/>
</dbReference>
<dbReference type="NCBIfam" id="TIGR00444">
    <property type="entry name" value="mazG"/>
    <property type="match status" value="1"/>
</dbReference>
<evidence type="ECO:0000259" key="2">
    <source>
        <dbReference type="Pfam" id="PF03819"/>
    </source>
</evidence>
<dbReference type="InterPro" id="IPR048015">
    <property type="entry name" value="NTP-PPase_MazG-like_N"/>
</dbReference>
<dbReference type="PANTHER" id="PTHR30522:SF0">
    <property type="entry name" value="NUCLEOSIDE TRIPHOSPHATE PYROPHOSPHOHYDROLASE"/>
    <property type="match status" value="1"/>
</dbReference>
<dbReference type="Gene3D" id="3.40.1010.10">
    <property type="entry name" value="Cobalt-precorrin-4 Transmethylase, Domain 1"/>
    <property type="match status" value="1"/>
</dbReference>
<dbReference type="NCBIfam" id="NF007113">
    <property type="entry name" value="PRK09562.1"/>
    <property type="match status" value="1"/>
</dbReference>
<feature type="domain" description="NTP pyrophosphohydrolase MazG-like" evidence="2">
    <location>
        <begin position="399"/>
        <end position="450"/>
    </location>
</feature>
<dbReference type="CDD" id="cd11529">
    <property type="entry name" value="NTP-PPase_MazG_Cterm"/>
    <property type="match status" value="1"/>
</dbReference>
<dbReference type="Pfam" id="PF03819">
    <property type="entry name" value="MazG"/>
    <property type="match status" value="2"/>
</dbReference>
<dbReference type="InterPro" id="IPR035996">
    <property type="entry name" value="4pyrrol_Methylase_sf"/>
</dbReference>
<accession>A0ABY3PL89</accession>
<dbReference type="GO" id="GO:0047429">
    <property type="term" value="F:nucleoside triphosphate diphosphatase activity"/>
    <property type="evidence" value="ECO:0007669"/>
    <property type="project" value="UniProtKB-EC"/>
</dbReference>
<sequence>MLPVLTIVGLGPGSPDQLTPQALAALRGEAPVFLRTAIHPVVPALADLGVRFESFDRLYESCERFEQVYEGIVAELLQALAVHRAAVYAVPGHPLVAEATVQALLAGRERYRVVLVPGLSYIDAAITALGLDPSGGLQLLDALKLPTTLNPRQPLLIAQLYSPQVASEVKLQLLEIYPEDHPVQLLHHLGTGEEAVARLPLVELDRQVKIDHLSSLFVPALSDLPPESYALTRAVSDLVEVIRRLRDPVGGCPWDLEQTPRTLCKYIIEEAYETVDAIESDDVADICEELGDLLLQVVLQAQIFSESGEFTLVEVAGGITSKLIRRHPHVFGDAQAPTAEDVRVNWEAIKAQEKPAPATLSAKLEKLARQMPALAAAAEISKKVVKIGFEWPDAPAVWAKLEEELAELRHAIACESRERQAEELGDVLFTLINVARWQKIDAEAALRDTNRRFLARFALVEQLADRDLAGYSIDELEALWQTAKRRLYQPSAAVEPPTP</sequence>
<dbReference type="InterPro" id="IPR011551">
    <property type="entry name" value="NTP_PyrPHydrolase_MazG"/>
</dbReference>
<evidence type="ECO:0000313" key="4">
    <source>
        <dbReference type="Proteomes" id="UP001054846"/>
    </source>
</evidence>
<dbReference type="InterPro" id="IPR004518">
    <property type="entry name" value="MazG-like_dom"/>
</dbReference>
<dbReference type="EC" id="3.6.1.9" evidence="3"/>
<dbReference type="CDD" id="cd11528">
    <property type="entry name" value="NTP-PPase_MazG_Nterm"/>
    <property type="match status" value="1"/>
</dbReference>
<dbReference type="SUPFAM" id="SSF53790">
    <property type="entry name" value="Tetrapyrrole methylase"/>
    <property type="match status" value="1"/>
</dbReference>
<dbReference type="Gene3D" id="1.10.287.1080">
    <property type="entry name" value="MazG-like"/>
    <property type="match status" value="2"/>
</dbReference>
<dbReference type="InterPro" id="IPR048011">
    <property type="entry name" value="NTP-PPase_MazG-like_C"/>
</dbReference>
<dbReference type="Proteomes" id="UP001054846">
    <property type="component" value="Chromosome"/>
</dbReference>
<dbReference type="InterPro" id="IPR000878">
    <property type="entry name" value="4pyrrol_Mease"/>
</dbReference>
<reference evidence="3 4" key="1">
    <citation type="journal article" date="2021" name="Genome Biol. Evol.">
        <title>Complete Genome Sequencing of a Novel Gloeobacter Species from a Waterfall Cave in Mexico.</title>
        <authorList>
            <person name="Saw J.H."/>
            <person name="Cardona T."/>
            <person name="Montejano G."/>
        </authorList>
    </citation>
    <scope>NUCLEOTIDE SEQUENCE [LARGE SCALE GENOMIC DNA]</scope>
    <source>
        <strain evidence="3">MG652769</strain>
    </source>
</reference>
<dbReference type="SUPFAM" id="SSF101386">
    <property type="entry name" value="all-alpha NTP pyrophosphatases"/>
    <property type="match status" value="2"/>
</dbReference>
<organism evidence="3 4">
    <name type="scientific">Gloeobacter morelensis MG652769</name>
    <dbReference type="NCBI Taxonomy" id="2781736"/>
    <lineage>
        <taxon>Bacteria</taxon>
        <taxon>Bacillati</taxon>
        <taxon>Cyanobacteriota</taxon>
        <taxon>Cyanophyceae</taxon>
        <taxon>Gloeobacterales</taxon>
        <taxon>Gloeobacteraceae</taxon>
        <taxon>Gloeobacter</taxon>
        <taxon>Gloeobacter morelensis</taxon>
    </lineage>
</organism>
<dbReference type="PIRSF" id="PIRSF002845">
    <property type="entry name" value="Ttrprl_mtas_MazG"/>
    <property type="match status" value="1"/>
</dbReference>